<dbReference type="Proteomes" id="UP001243330">
    <property type="component" value="Unassembled WGS sequence"/>
</dbReference>
<dbReference type="EMBL" id="JAQOWY010000848">
    <property type="protein sequence ID" value="KAK1838351.1"/>
    <property type="molecule type" value="Genomic_DNA"/>
</dbReference>
<dbReference type="InterPro" id="IPR002156">
    <property type="entry name" value="RNaseH_domain"/>
</dbReference>
<organism evidence="3 4">
    <name type="scientific">Colletotrichum chrysophilum</name>
    <dbReference type="NCBI Taxonomy" id="1836956"/>
    <lineage>
        <taxon>Eukaryota</taxon>
        <taxon>Fungi</taxon>
        <taxon>Dikarya</taxon>
        <taxon>Ascomycota</taxon>
        <taxon>Pezizomycotina</taxon>
        <taxon>Sordariomycetes</taxon>
        <taxon>Hypocreomycetidae</taxon>
        <taxon>Glomerellales</taxon>
        <taxon>Glomerellaceae</taxon>
        <taxon>Colletotrichum</taxon>
        <taxon>Colletotrichum gloeosporioides species complex</taxon>
    </lineage>
</organism>
<dbReference type="CDD" id="cd09276">
    <property type="entry name" value="Rnase_HI_RT_non_LTR"/>
    <property type="match status" value="1"/>
</dbReference>
<dbReference type="PROSITE" id="PS50879">
    <property type="entry name" value="RNASE_H_1"/>
    <property type="match status" value="1"/>
</dbReference>
<evidence type="ECO:0000256" key="1">
    <source>
        <dbReference type="SAM" id="MobiDB-lite"/>
    </source>
</evidence>
<sequence>MATLLRDPNIDKYDIIAIQEPWRNPYSATTHHPAKDHLHLCYPSSEETGPARVCFFINKKVVTLDGSLRSLVLHNVYNPSPREEDRQPVLQQPRTILQTYRHVEQIVVGDFKLHHELWGGSDIRAPDREASELLDLMDDINLTSELRAGTVTYEGDHRTTIDLCLVTPRSKAAVPTSALSPKSRRGWDEQCAAIPAETKRLRRDYSERQTEESWEAYRAARNRKGRIIKKALQQVHREAVETVAESPRSLWKIARWTRNRQSQPPTLTPEIKKPKTSQAATTPEEKAALFKETKSTTVVLRKPGKDNSTVPKAYRPITLLNTVGKIRDAIIARRPSYLAETHGLLPNSHTGGRRCRLTEHALHQIVDKKYEVRGSGKGMVASLLFLDVSGAFDNVSHHRLLHNLRKRRIDEATVRWIASFLGCRETEIHVNGCNETEYTIATGIIDDVEILAVGHSTGETCQKLQEALRKAQAWALTHASVFAPEKFQLTHFTRAKIRFDTDKTLHSQWGEIKPKTTCRYLGLIMDSALKWKQHIDETERKVTNTITALRSLGSSMWSVMTREMRTIYRGLAIPQMIQDVINEQHEHEHIPAFITPPWWQGPRIRIAGGTEQAQKKHERCLEKNTDAAHIYTDGSCIDVYAGELQGIILALEMAQADKEKGNHQSKVFIHTDNQAAIRSSAKPKGKSGAYLLKIIAGKTQALREQGLEVELRWVPAHIGIQGNEAADIAAKEATGWRPDGQTGSRADKPRALFKLRSTVKTWSHKQSHHAWRTNWETETRGRTSFRLTPKPTNDVLELHEGLSKRQSALLVQMRTEKIGLQDLLFKRRVPGITNANCPCREGRQTVSHILLRCRRFRQLRRQEFRTLPGRHNLRVILNKRKAAARAIRFIEQTEILRQHGIESHTRLS</sequence>
<protein>
    <submittedName>
        <fullName evidence="3">Reverse transcriptase</fullName>
    </submittedName>
</protein>
<dbReference type="Pfam" id="PF00078">
    <property type="entry name" value="RVT_1"/>
    <property type="match status" value="1"/>
</dbReference>
<dbReference type="Gene3D" id="3.60.10.10">
    <property type="entry name" value="Endonuclease/exonuclease/phosphatase"/>
    <property type="match status" value="1"/>
</dbReference>
<dbReference type="InterPro" id="IPR012337">
    <property type="entry name" value="RNaseH-like_sf"/>
</dbReference>
<dbReference type="Gene3D" id="3.30.420.10">
    <property type="entry name" value="Ribonuclease H-like superfamily/Ribonuclease H"/>
    <property type="match status" value="1"/>
</dbReference>
<keyword evidence="3" id="KW-0695">RNA-directed DNA polymerase</keyword>
<dbReference type="InterPro" id="IPR036691">
    <property type="entry name" value="Endo/exonu/phosph_ase_sf"/>
</dbReference>
<feature type="region of interest" description="Disordered" evidence="1">
    <location>
        <begin position="260"/>
        <end position="285"/>
    </location>
</feature>
<keyword evidence="4" id="KW-1185">Reference proteome</keyword>
<accession>A0AAD9EAV5</accession>
<dbReference type="Pfam" id="PF14529">
    <property type="entry name" value="Exo_endo_phos_2"/>
    <property type="match status" value="1"/>
</dbReference>
<dbReference type="SUPFAM" id="SSF56219">
    <property type="entry name" value="DNase I-like"/>
    <property type="match status" value="1"/>
</dbReference>
<evidence type="ECO:0000259" key="2">
    <source>
        <dbReference type="PROSITE" id="PS50879"/>
    </source>
</evidence>
<dbReference type="PANTHER" id="PTHR33481:SF1">
    <property type="entry name" value="ENDONUCLEASE_EXONUCLEASE_PHOSPHATASE DOMAIN-CONTAINING PROTEIN-RELATED"/>
    <property type="match status" value="1"/>
</dbReference>
<dbReference type="InterPro" id="IPR000477">
    <property type="entry name" value="RT_dom"/>
</dbReference>
<evidence type="ECO:0000313" key="3">
    <source>
        <dbReference type="EMBL" id="KAK1838351.1"/>
    </source>
</evidence>
<feature type="domain" description="RNase H type-1" evidence="2">
    <location>
        <begin position="624"/>
        <end position="735"/>
    </location>
</feature>
<gene>
    <name evidence="3" type="ORF">CCHR01_19029</name>
</gene>
<dbReference type="InterPro" id="IPR036397">
    <property type="entry name" value="RNaseH_sf"/>
</dbReference>
<evidence type="ECO:0000313" key="4">
    <source>
        <dbReference type="Proteomes" id="UP001243330"/>
    </source>
</evidence>
<name>A0AAD9EAV5_9PEZI</name>
<keyword evidence="3" id="KW-0548">Nucleotidyltransferase</keyword>
<dbReference type="AlphaFoldDB" id="A0AAD9EAV5"/>
<proteinExistence type="predicted"/>
<comment type="caution">
    <text evidence="3">The sequence shown here is derived from an EMBL/GenBank/DDBJ whole genome shotgun (WGS) entry which is preliminary data.</text>
</comment>
<dbReference type="SUPFAM" id="SSF53098">
    <property type="entry name" value="Ribonuclease H-like"/>
    <property type="match status" value="1"/>
</dbReference>
<dbReference type="GO" id="GO:0004523">
    <property type="term" value="F:RNA-DNA hybrid ribonuclease activity"/>
    <property type="evidence" value="ECO:0007669"/>
    <property type="project" value="InterPro"/>
</dbReference>
<keyword evidence="3" id="KW-0808">Transferase</keyword>
<dbReference type="GO" id="GO:0003676">
    <property type="term" value="F:nucleic acid binding"/>
    <property type="evidence" value="ECO:0007669"/>
    <property type="project" value="InterPro"/>
</dbReference>
<dbReference type="PANTHER" id="PTHR33481">
    <property type="entry name" value="REVERSE TRANSCRIPTASE"/>
    <property type="match status" value="1"/>
</dbReference>
<reference evidence="3" key="1">
    <citation type="submission" date="2023-01" db="EMBL/GenBank/DDBJ databases">
        <title>Colletotrichum chrysophilum M932 genome sequence.</title>
        <authorList>
            <person name="Baroncelli R."/>
        </authorList>
    </citation>
    <scope>NUCLEOTIDE SEQUENCE</scope>
    <source>
        <strain evidence="3">M932</strain>
    </source>
</reference>
<dbReference type="InterPro" id="IPR005135">
    <property type="entry name" value="Endo/exonuclease/phosphatase"/>
</dbReference>
<dbReference type="GO" id="GO:0003964">
    <property type="term" value="F:RNA-directed DNA polymerase activity"/>
    <property type="evidence" value="ECO:0007669"/>
    <property type="project" value="UniProtKB-KW"/>
</dbReference>